<organism evidence="1 2">
    <name type="scientific">Erwinia tasmaniensis (strain DSM 17950 / CFBP 7177 / CIP 109463 / NCPPB 4357 / Et1/99)</name>
    <dbReference type="NCBI Taxonomy" id="465817"/>
    <lineage>
        <taxon>Bacteria</taxon>
        <taxon>Pseudomonadati</taxon>
        <taxon>Pseudomonadota</taxon>
        <taxon>Gammaproteobacteria</taxon>
        <taxon>Enterobacterales</taxon>
        <taxon>Erwiniaceae</taxon>
        <taxon>Erwinia</taxon>
    </lineage>
</organism>
<evidence type="ECO:0000313" key="2">
    <source>
        <dbReference type="Proteomes" id="UP000001726"/>
    </source>
</evidence>
<keyword evidence="2" id="KW-1185">Reference proteome</keyword>
<dbReference type="KEGG" id="eta:ETA_05060"/>
<dbReference type="HOGENOM" id="CLU_1710456_0_0_6"/>
<gene>
    <name evidence="1" type="ordered locus">ETA_05060</name>
</gene>
<reference evidence="1 2" key="1">
    <citation type="journal article" date="2008" name="Environ. Microbiol.">
        <title>The genome of Erwinia tasmaniensis strain Et1/99, a non-pathogenic bacterium in the genus Erwinia.</title>
        <authorList>
            <person name="Kube M."/>
            <person name="Migdoll A.M."/>
            <person name="Mueller I."/>
            <person name="Kuhl H."/>
            <person name="Beck A."/>
            <person name="Reinhardt R."/>
            <person name="Geider K."/>
        </authorList>
    </citation>
    <scope>NUCLEOTIDE SEQUENCE [LARGE SCALE GENOMIC DNA]</scope>
    <source>
        <strain evidence="2">DSM 17950 / CFBP 7177 / CIP 109463 / NCPPB 4357 / Et1/99</strain>
    </source>
</reference>
<dbReference type="RefSeq" id="WP_012440260.1">
    <property type="nucleotide sequence ID" value="NC_010694.1"/>
</dbReference>
<evidence type="ECO:0000313" key="1">
    <source>
        <dbReference type="EMBL" id="CAO95552.1"/>
    </source>
</evidence>
<dbReference type="EMBL" id="CU468135">
    <property type="protein sequence ID" value="CAO95552.1"/>
    <property type="molecule type" value="Genomic_DNA"/>
</dbReference>
<accession>B2VGD8</accession>
<name>B2VGD8_ERWT9</name>
<sequence length="153" mass="17455">MAVIQNYLRSFELIVSTFIHLGNCFNPNPLSVVMVRFCHTLSRSEISCELLFIAIQTLLPGQPKEKFYRLRFGINHLTFFNKFSFTLAVGHRYDFVAYLFRQDSHHGNGCLIADKTSLSVIRPPTFKGNQRWVEPATGKNIAKSTDKSRQLAG</sequence>
<protein>
    <submittedName>
        <fullName evidence="1">Uncharacterized protein</fullName>
    </submittedName>
</protein>
<proteinExistence type="predicted"/>
<dbReference type="Proteomes" id="UP000001726">
    <property type="component" value="Chromosome"/>
</dbReference>
<dbReference type="AlphaFoldDB" id="B2VGD8"/>